<comment type="caution">
    <text evidence="3">The sequence shown here is derived from an EMBL/GenBank/DDBJ whole genome shotgun (WGS) entry which is preliminary data.</text>
</comment>
<feature type="signal peptide" evidence="1">
    <location>
        <begin position="1"/>
        <end position="21"/>
    </location>
</feature>
<reference evidence="3" key="1">
    <citation type="submission" date="2021-12" db="EMBL/GenBank/DDBJ databases">
        <authorList>
            <person name="Rodrigo-Torres L."/>
            <person name="Arahal R. D."/>
            <person name="Lucena T."/>
        </authorList>
    </citation>
    <scope>NUCLEOTIDE SEQUENCE</scope>
    <source>
        <strain evidence="3">CECT 8267</strain>
    </source>
</reference>
<organism evidence="3 4">
    <name type="scientific">Sinobacterium norvegicum</name>
    <dbReference type="NCBI Taxonomy" id="1641715"/>
    <lineage>
        <taxon>Bacteria</taxon>
        <taxon>Pseudomonadati</taxon>
        <taxon>Pseudomonadota</taxon>
        <taxon>Gammaproteobacteria</taxon>
        <taxon>Cellvibrionales</taxon>
        <taxon>Spongiibacteraceae</taxon>
        <taxon>Sinobacterium</taxon>
    </lineage>
</organism>
<accession>A0ABN8EHR6</accession>
<evidence type="ECO:0000313" key="4">
    <source>
        <dbReference type="Proteomes" id="UP000838100"/>
    </source>
</evidence>
<dbReference type="Pfam" id="PF06863">
    <property type="entry name" value="DUF1254"/>
    <property type="match status" value="1"/>
</dbReference>
<gene>
    <name evidence="3" type="ORF">SIN8267_00489</name>
</gene>
<feature type="chain" id="PRO_5047358052" description="DUF1254 domain-containing protein" evidence="1">
    <location>
        <begin position="22"/>
        <end position="396"/>
    </location>
</feature>
<dbReference type="EMBL" id="CAKLPX010000001">
    <property type="protein sequence ID" value="CAH0990397.1"/>
    <property type="molecule type" value="Genomic_DNA"/>
</dbReference>
<dbReference type="Proteomes" id="UP000838100">
    <property type="component" value="Unassembled WGS sequence"/>
</dbReference>
<keyword evidence="4" id="KW-1185">Reference proteome</keyword>
<protein>
    <recommendedName>
        <fullName evidence="2">DUF1254 domain-containing protein</fullName>
    </recommendedName>
</protein>
<evidence type="ECO:0000256" key="1">
    <source>
        <dbReference type="SAM" id="SignalP"/>
    </source>
</evidence>
<sequence length="396" mass="43830">MKKTILTLLVVAALATSYLLGTFNGSTTIQAPSAAWAEDSEAAKAWRQLSVAMDAAGEEVFKASADQQEQIDGLLYLTQLLSASLEMKLSKGNQAEPAFTDWMADYRKFLGDSPDAIYHTAEISSDYRYQISGTVADAEYLGMMLYGKALNGWNSAEANIATPDIRLDANGGFNVILSKHKPEDGSIDWLPMSDSVHLVMMRQYFHQRSKQEPATLNIVNLDSQHPVKLNDKILAKGLASATEFFNDTLRGSLAMSQMFAGAVNSTDVPKSYSQDFGGVFYPTHDNDYYGAWFDLQDDEALIIEGDVPNAPYWSVSLMNRWMQSLDYQHQPVALNDQQIETSQGRYRVIVSRVNPGSGNWISTAGYRQGMLAIRYQQSDGTASPTLQLVKYSELAE</sequence>
<feature type="domain" description="DUF1254" evidence="2">
    <location>
        <begin position="273"/>
        <end position="380"/>
    </location>
</feature>
<dbReference type="SUPFAM" id="SSF160935">
    <property type="entry name" value="VPA0735-like"/>
    <property type="match status" value="1"/>
</dbReference>
<evidence type="ECO:0000259" key="2">
    <source>
        <dbReference type="Pfam" id="PF06863"/>
    </source>
</evidence>
<keyword evidence="1" id="KW-0732">Signal</keyword>
<dbReference type="InterPro" id="IPR010679">
    <property type="entry name" value="DUF1254"/>
</dbReference>
<name>A0ABN8EHR6_9GAMM</name>
<dbReference type="RefSeq" id="WP_237443078.1">
    <property type="nucleotide sequence ID" value="NZ_CAKLPX010000001.1"/>
</dbReference>
<evidence type="ECO:0000313" key="3">
    <source>
        <dbReference type="EMBL" id="CAH0990397.1"/>
    </source>
</evidence>
<proteinExistence type="predicted"/>